<dbReference type="Pfam" id="PF13356">
    <property type="entry name" value="Arm-DNA-bind_3"/>
    <property type="match status" value="1"/>
</dbReference>
<dbReference type="GO" id="GO:0003677">
    <property type="term" value="F:DNA binding"/>
    <property type="evidence" value="ECO:0007669"/>
    <property type="project" value="UniProtKB-UniRule"/>
</dbReference>
<dbReference type="InterPro" id="IPR011010">
    <property type="entry name" value="DNA_brk_join_enz"/>
</dbReference>
<dbReference type="CDD" id="cd00801">
    <property type="entry name" value="INT_P4_C"/>
    <property type="match status" value="1"/>
</dbReference>
<dbReference type="Proteomes" id="UP000002608">
    <property type="component" value="Chromosome"/>
</dbReference>
<dbReference type="Pfam" id="PF00589">
    <property type="entry name" value="Phage_integrase"/>
    <property type="match status" value="1"/>
</dbReference>
<feature type="domain" description="Tyr recombinase" evidence="6">
    <location>
        <begin position="209"/>
        <end position="386"/>
    </location>
</feature>
<dbReference type="eggNOG" id="COG0582">
    <property type="taxonomic scope" value="Bacteria"/>
</dbReference>
<dbReference type="Pfam" id="PF22022">
    <property type="entry name" value="Phage_int_M"/>
    <property type="match status" value="1"/>
</dbReference>
<dbReference type="OrthoDB" id="9795573at2"/>
<dbReference type="EMBL" id="CP000851">
    <property type="protein sequence ID" value="ABV86608.1"/>
    <property type="molecule type" value="Genomic_DNA"/>
</dbReference>
<dbReference type="InterPro" id="IPR010998">
    <property type="entry name" value="Integrase_recombinase_N"/>
</dbReference>
<dbReference type="GO" id="GO:0006310">
    <property type="term" value="P:DNA recombination"/>
    <property type="evidence" value="ECO:0007669"/>
    <property type="project" value="UniProtKB-KW"/>
</dbReference>
<name>A8H221_SHEPA</name>
<evidence type="ECO:0000256" key="1">
    <source>
        <dbReference type="ARBA" id="ARBA00008857"/>
    </source>
</evidence>
<dbReference type="KEGG" id="spl:Spea_1281"/>
<sequence>MANSTKQLTATQVSNAKPKEKEYNLADGRGLSLRVKTGGSKFWLLNYTRPVTQKRANLGLGTYPDVPLAEARKRREAARELLAQGIDPQHHQQQQKAAIKTDAENTLKSVTNAWFEIKKQKVSENHGQKLYRRLELYLFPALGGTPISVLTAPQVIQVLKPAEAKGNIETCKRVISWLNEVMTFAVNTGLIHSNPLIGIAAAFGVPEKRQMPTLKPAELPEFIEALTYSSIKKTTRCLIEIQLHTMTRPAEAAKAKWTEIDFDKQLWTIPAERMKMKREHIIPLTPQVISLLNRMHEISGDLEYIFPADRNKHHHTNTETANMAIKRMGYKGRLVAHGLRALASTTLNEQGFDAELIEVSLAHVDKNTVRAAYNRADYIERRRELMCWWSEHVQITPNQLNSVITQQLLK</sequence>
<keyword evidence="2" id="KW-0229">DNA integration</keyword>
<evidence type="ECO:0000256" key="2">
    <source>
        <dbReference type="ARBA" id="ARBA00022908"/>
    </source>
</evidence>
<dbReference type="InterPro" id="IPR025166">
    <property type="entry name" value="Integrase_DNA_bind_dom"/>
</dbReference>
<reference evidence="8 9" key="1">
    <citation type="submission" date="2007-10" db="EMBL/GenBank/DDBJ databases">
        <title>Complete sequence of Shewanella pealeana ATCC 700345.</title>
        <authorList>
            <consortium name="US DOE Joint Genome Institute"/>
            <person name="Copeland A."/>
            <person name="Lucas S."/>
            <person name="Lapidus A."/>
            <person name="Barry K."/>
            <person name="Glavina del Rio T."/>
            <person name="Dalin E."/>
            <person name="Tice H."/>
            <person name="Pitluck S."/>
            <person name="Chertkov O."/>
            <person name="Brettin T."/>
            <person name="Bruce D."/>
            <person name="Detter J.C."/>
            <person name="Han C."/>
            <person name="Schmutz J."/>
            <person name="Larimer F."/>
            <person name="Land M."/>
            <person name="Hauser L."/>
            <person name="Kyrpides N."/>
            <person name="Kim E."/>
            <person name="Zhao J.-S.Z."/>
            <person name="Manno D."/>
            <person name="Hawari J."/>
            <person name="Richardson P."/>
        </authorList>
    </citation>
    <scope>NUCLEOTIDE SEQUENCE [LARGE SCALE GENOMIC DNA]</scope>
    <source>
        <strain evidence="9">ATCC 700345 / ANG-SQ1</strain>
    </source>
</reference>
<keyword evidence="9" id="KW-1185">Reference proteome</keyword>
<accession>A8H221</accession>
<evidence type="ECO:0000259" key="7">
    <source>
        <dbReference type="PROSITE" id="PS51900"/>
    </source>
</evidence>
<dbReference type="InterPro" id="IPR038488">
    <property type="entry name" value="Integrase_DNA-bd_sf"/>
</dbReference>
<dbReference type="PANTHER" id="PTHR30629">
    <property type="entry name" value="PROPHAGE INTEGRASE"/>
    <property type="match status" value="1"/>
</dbReference>
<protein>
    <submittedName>
        <fullName evidence="8">Integrase family protein</fullName>
    </submittedName>
</protein>
<organism evidence="8 9">
    <name type="scientific">Shewanella pealeana (strain ATCC 700345 / ANG-SQ1)</name>
    <dbReference type="NCBI Taxonomy" id="398579"/>
    <lineage>
        <taxon>Bacteria</taxon>
        <taxon>Pseudomonadati</taxon>
        <taxon>Pseudomonadota</taxon>
        <taxon>Gammaproteobacteria</taxon>
        <taxon>Alteromonadales</taxon>
        <taxon>Shewanellaceae</taxon>
        <taxon>Shewanella</taxon>
    </lineage>
</organism>
<evidence type="ECO:0000256" key="3">
    <source>
        <dbReference type="ARBA" id="ARBA00023125"/>
    </source>
</evidence>
<evidence type="ECO:0000259" key="6">
    <source>
        <dbReference type="PROSITE" id="PS51898"/>
    </source>
</evidence>
<gene>
    <name evidence="8" type="ordered locus">Spea_1281</name>
</gene>
<dbReference type="AlphaFoldDB" id="A8H221"/>
<evidence type="ECO:0000256" key="5">
    <source>
        <dbReference type="PROSITE-ProRule" id="PRU01248"/>
    </source>
</evidence>
<dbReference type="GO" id="GO:0015074">
    <property type="term" value="P:DNA integration"/>
    <property type="evidence" value="ECO:0007669"/>
    <property type="project" value="UniProtKB-KW"/>
</dbReference>
<keyword evidence="3 5" id="KW-0238">DNA-binding</keyword>
<dbReference type="InterPro" id="IPR053876">
    <property type="entry name" value="Phage_int_M"/>
</dbReference>
<feature type="domain" description="Core-binding (CB)" evidence="7">
    <location>
        <begin position="105"/>
        <end position="186"/>
    </location>
</feature>
<dbReference type="PROSITE" id="PS51900">
    <property type="entry name" value="CB"/>
    <property type="match status" value="1"/>
</dbReference>
<dbReference type="PROSITE" id="PS51898">
    <property type="entry name" value="TYR_RECOMBINASE"/>
    <property type="match status" value="1"/>
</dbReference>
<dbReference type="SUPFAM" id="SSF56349">
    <property type="entry name" value="DNA breaking-rejoining enzymes"/>
    <property type="match status" value="1"/>
</dbReference>
<dbReference type="PANTHER" id="PTHR30629:SF6">
    <property type="entry name" value="PROPHAGE INTEGRASE INTA-RELATED"/>
    <property type="match status" value="1"/>
</dbReference>
<keyword evidence="4" id="KW-0233">DNA recombination</keyword>
<dbReference type="Gene3D" id="1.10.443.10">
    <property type="entry name" value="Intergrase catalytic core"/>
    <property type="match status" value="1"/>
</dbReference>
<evidence type="ECO:0000313" key="8">
    <source>
        <dbReference type="EMBL" id="ABV86608.1"/>
    </source>
</evidence>
<proteinExistence type="inferred from homology"/>
<dbReference type="NCBIfam" id="NF007246">
    <property type="entry name" value="PRK09692.1"/>
    <property type="match status" value="1"/>
</dbReference>
<evidence type="ECO:0000256" key="4">
    <source>
        <dbReference type="ARBA" id="ARBA00023172"/>
    </source>
</evidence>
<dbReference type="Gene3D" id="1.10.150.130">
    <property type="match status" value="1"/>
</dbReference>
<evidence type="ECO:0000313" key="9">
    <source>
        <dbReference type="Proteomes" id="UP000002608"/>
    </source>
</evidence>
<dbReference type="STRING" id="398579.Spea_1281"/>
<dbReference type="InterPro" id="IPR044068">
    <property type="entry name" value="CB"/>
</dbReference>
<dbReference type="InterPro" id="IPR013762">
    <property type="entry name" value="Integrase-like_cat_sf"/>
</dbReference>
<dbReference type="InterPro" id="IPR002104">
    <property type="entry name" value="Integrase_catalytic"/>
</dbReference>
<comment type="similarity">
    <text evidence="1">Belongs to the 'phage' integrase family.</text>
</comment>
<dbReference type="InterPro" id="IPR050808">
    <property type="entry name" value="Phage_Integrase"/>
</dbReference>
<dbReference type="Gene3D" id="3.30.160.390">
    <property type="entry name" value="Integrase, DNA-binding domain"/>
    <property type="match status" value="1"/>
</dbReference>
<dbReference type="RefSeq" id="WP_012154534.1">
    <property type="nucleotide sequence ID" value="NC_009901.1"/>
</dbReference>
<dbReference type="HOGENOM" id="CLU_027562_0_0_6"/>